<evidence type="ECO:0000313" key="3">
    <source>
        <dbReference type="EMBL" id="VDP18842.1"/>
    </source>
</evidence>
<dbReference type="PROSITE" id="PS50076">
    <property type="entry name" value="DNAJ_2"/>
    <property type="match status" value="1"/>
</dbReference>
<proteinExistence type="predicted"/>
<dbReference type="OrthoDB" id="8830751at2759"/>
<dbReference type="PRINTS" id="PR00625">
    <property type="entry name" value="JDOMAIN"/>
</dbReference>
<dbReference type="PANTHER" id="PTHR43908">
    <property type="entry name" value="AT29763P-RELATED"/>
    <property type="match status" value="1"/>
</dbReference>
<evidence type="ECO:0000256" key="1">
    <source>
        <dbReference type="SAM" id="MobiDB-lite"/>
    </source>
</evidence>
<reference evidence="3 4" key="2">
    <citation type="submission" date="2018-11" db="EMBL/GenBank/DDBJ databases">
        <authorList>
            <consortium name="Pathogen Informatics"/>
        </authorList>
    </citation>
    <scope>NUCLEOTIDE SEQUENCE [LARGE SCALE GENOMIC DNA]</scope>
    <source>
        <strain evidence="3 4">Egypt</strain>
    </source>
</reference>
<dbReference type="WBParaSite" id="ECPE_0000010801-mRNA-1">
    <property type="protein sequence ID" value="ECPE_0000010801-mRNA-1"/>
    <property type="gene ID" value="ECPE_0000010801"/>
</dbReference>
<gene>
    <name evidence="3" type="ORF">ECPE_LOCUS109</name>
</gene>
<dbReference type="InterPro" id="IPR001623">
    <property type="entry name" value="DnaJ_domain"/>
</dbReference>
<dbReference type="Gene3D" id="1.10.287.110">
    <property type="entry name" value="DnaJ domain"/>
    <property type="match status" value="1"/>
</dbReference>
<dbReference type="EMBL" id="UZAN01000287">
    <property type="protein sequence ID" value="VDP18842.1"/>
    <property type="molecule type" value="Genomic_DNA"/>
</dbReference>
<dbReference type="InterPro" id="IPR036869">
    <property type="entry name" value="J_dom_sf"/>
</dbReference>
<dbReference type="Proteomes" id="UP000272942">
    <property type="component" value="Unassembled WGS sequence"/>
</dbReference>
<evidence type="ECO:0000313" key="5">
    <source>
        <dbReference type="WBParaSite" id="ECPE_0000010801-mRNA-1"/>
    </source>
</evidence>
<dbReference type="SMART" id="SM00271">
    <property type="entry name" value="DnaJ"/>
    <property type="match status" value="1"/>
</dbReference>
<evidence type="ECO:0000313" key="4">
    <source>
        <dbReference type="Proteomes" id="UP000272942"/>
    </source>
</evidence>
<sequence length="170" mass="18835">MGIVQTLLESIVEPDVCERFGCSRVGPMNGSSSVSSASRSNAVPDSHAGAQNRSQRYKRPSVPESGALPQQQTNRNSTENKPSNQYTPHQLQAVTRIRQARTHQERLGVSYQASLDEINRAYRKLAFTVHPDKNFAPGSEEAFKLLVAARTALMHQPDLPNSNYKFHAAF</sequence>
<name>A0A182ZZH4_9TREM</name>
<keyword evidence="4" id="KW-1185">Reference proteome</keyword>
<dbReference type="CDD" id="cd06257">
    <property type="entry name" value="DnaJ"/>
    <property type="match status" value="1"/>
</dbReference>
<feature type="region of interest" description="Disordered" evidence="1">
    <location>
        <begin position="28"/>
        <end position="88"/>
    </location>
</feature>
<dbReference type="InterPro" id="IPR051100">
    <property type="entry name" value="DnaJ_subfamily_B/C"/>
</dbReference>
<evidence type="ECO:0000259" key="2">
    <source>
        <dbReference type="PROSITE" id="PS50076"/>
    </source>
</evidence>
<feature type="compositionally biased region" description="Low complexity" evidence="1">
    <location>
        <begin position="31"/>
        <end position="40"/>
    </location>
</feature>
<organism evidence="5">
    <name type="scientific">Echinostoma caproni</name>
    <dbReference type="NCBI Taxonomy" id="27848"/>
    <lineage>
        <taxon>Eukaryota</taxon>
        <taxon>Metazoa</taxon>
        <taxon>Spiralia</taxon>
        <taxon>Lophotrochozoa</taxon>
        <taxon>Platyhelminthes</taxon>
        <taxon>Trematoda</taxon>
        <taxon>Digenea</taxon>
        <taxon>Plagiorchiida</taxon>
        <taxon>Echinostomata</taxon>
        <taxon>Echinostomatoidea</taxon>
        <taxon>Echinostomatidae</taxon>
        <taxon>Echinostoma</taxon>
    </lineage>
</organism>
<dbReference type="AlphaFoldDB" id="A0A182ZZH4"/>
<dbReference type="Pfam" id="PF00226">
    <property type="entry name" value="DnaJ"/>
    <property type="match status" value="1"/>
</dbReference>
<dbReference type="SUPFAM" id="SSF46565">
    <property type="entry name" value="Chaperone J-domain"/>
    <property type="match status" value="1"/>
</dbReference>
<feature type="compositionally biased region" description="Polar residues" evidence="1">
    <location>
        <begin position="68"/>
        <end position="88"/>
    </location>
</feature>
<protein>
    <submittedName>
        <fullName evidence="5">J domain-containing protein</fullName>
    </submittedName>
</protein>
<reference evidence="5" key="1">
    <citation type="submission" date="2016-06" db="UniProtKB">
        <authorList>
            <consortium name="WormBaseParasite"/>
        </authorList>
    </citation>
    <scope>IDENTIFICATION</scope>
</reference>
<accession>A0A182ZZH4</accession>
<feature type="domain" description="J" evidence="2">
    <location>
        <begin position="102"/>
        <end position="168"/>
    </location>
</feature>